<reference evidence="1 2" key="1">
    <citation type="submission" date="2018-03" db="EMBL/GenBank/DDBJ databases">
        <title>Draft genome sequence of the first documented clinical Siccibacter turicensis isolate in Austria.</title>
        <authorList>
            <person name="Lepuschitz S."/>
            <person name="Pekard-Amenitsch S."/>
            <person name="Haunold R."/>
            <person name="Schill S."/>
            <person name="Mach R."/>
            <person name="Allerberger F."/>
            <person name="Ruppitsch W."/>
            <person name="Forsythe S.J."/>
        </authorList>
    </citation>
    <scope>NUCLEOTIDE SEQUENCE [LARGE SCALE GENOMIC DNA]</scope>
    <source>
        <strain evidence="1 2">6100069499-17</strain>
    </source>
</reference>
<accession>A0A2P8VNA8</accession>
<protein>
    <submittedName>
        <fullName evidence="1">Uncharacterized protein</fullName>
    </submittedName>
</protein>
<dbReference type="AlphaFoldDB" id="A0A2P8VNA8"/>
<name>A0A2P8VNA8_9ENTR</name>
<organism evidence="1 2">
    <name type="scientific">Siccibacter turicensis</name>
    <dbReference type="NCBI Taxonomy" id="357233"/>
    <lineage>
        <taxon>Bacteria</taxon>
        <taxon>Pseudomonadati</taxon>
        <taxon>Pseudomonadota</taxon>
        <taxon>Gammaproteobacteria</taxon>
        <taxon>Enterobacterales</taxon>
        <taxon>Enterobacteriaceae</taxon>
        <taxon>Siccibacter</taxon>
    </lineage>
</organism>
<evidence type="ECO:0000313" key="2">
    <source>
        <dbReference type="Proteomes" id="UP000240212"/>
    </source>
</evidence>
<evidence type="ECO:0000313" key="1">
    <source>
        <dbReference type="EMBL" id="PSN09046.1"/>
    </source>
</evidence>
<proteinExistence type="predicted"/>
<dbReference type="Proteomes" id="UP000240212">
    <property type="component" value="Unassembled WGS sequence"/>
</dbReference>
<comment type="caution">
    <text evidence="1">The sequence shown here is derived from an EMBL/GenBank/DDBJ whole genome shotgun (WGS) entry which is preliminary data.</text>
</comment>
<gene>
    <name evidence="1" type="ORF">C7G83_06820</name>
</gene>
<sequence length="90" mass="10162">MRRALLMCSRLLYAELNVCFFAIRLWTATRHGTETFNRQRVVHCIPEQTIIISGDVSLCLRLLRVTAVHSTPGSKSLHAAAPCVRKSLRV</sequence>
<dbReference type="EMBL" id="PYEP01000002">
    <property type="protein sequence ID" value="PSN09046.1"/>
    <property type="molecule type" value="Genomic_DNA"/>
</dbReference>
<keyword evidence="2" id="KW-1185">Reference proteome</keyword>